<dbReference type="PANTHER" id="PTHR24960">
    <property type="entry name" value="PHOTOSYSTEM I IRON-SULFUR CENTER-RELATED"/>
    <property type="match status" value="1"/>
</dbReference>
<name>A0A1Y1RXL2_9SPIO</name>
<dbReference type="STRING" id="1963862.B4O97_10345"/>
<gene>
    <name evidence="11" type="ORF">B4O97_10345</name>
</gene>
<dbReference type="InterPro" id="IPR017896">
    <property type="entry name" value="4Fe4S_Fe-S-bd"/>
</dbReference>
<keyword evidence="5 9" id="KW-0479">Metal-binding</keyword>
<evidence type="ECO:0000256" key="1">
    <source>
        <dbReference type="ARBA" id="ARBA00001966"/>
    </source>
</evidence>
<evidence type="ECO:0000256" key="2">
    <source>
        <dbReference type="ARBA" id="ARBA00003532"/>
    </source>
</evidence>
<evidence type="ECO:0000256" key="9">
    <source>
        <dbReference type="RuleBase" id="RU365098"/>
    </source>
</evidence>
<dbReference type="PROSITE" id="PS51379">
    <property type="entry name" value="4FE4S_FER_2"/>
    <property type="match status" value="2"/>
</dbReference>
<evidence type="ECO:0000256" key="8">
    <source>
        <dbReference type="ARBA" id="ARBA00023014"/>
    </source>
</evidence>
<feature type="domain" description="4Fe-4S ferredoxin-type" evidence="10">
    <location>
        <begin position="1"/>
        <end position="28"/>
    </location>
</feature>
<evidence type="ECO:0000256" key="7">
    <source>
        <dbReference type="ARBA" id="ARBA00023004"/>
    </source>
</evidence>
<keyword evidence="12" id="KW-1185">Reference proteome</keyword>
<dbReference type="FunFam" id="3.30.70.20:FF:000045">
    <property type="entry name" value="Ferredoxin, 4Fe-4S"/>
    <property type="match status" value="1"/>
</dbReference>
<keyword evidence="3 9" id="KW-0813">Transport</keyword>
<dbReference type="AlphaFoldDB" id="A0A1Y1RXL2"/>
<evidence type="ECO:0000313" key="12">
    <source>
        <dbReference type="Proteomes" id="UP000192343"/>
    </source>
</evidence>
<reference evidence="11 12" key="1">
    <citation type="submission" date="2017-03" db="EMBL/GenBank/DDBJ databases">
        <title>Draft Genome sequence of Marispirochaeta sp. strain JC444.</title>
        <authorList>
            <person name="Shivani Y."/>
            <person name="Subhash Y."/>
            <person name="Sasikala C."/>
            <person name="Ramana C."/>
        </authorList>
    </citation>
    <scope>NUCLEOTIDE SEQUENCE [LARGE SCALE GENOMIC DNA]</scope>
    <source>
        <strain evidence="11 12">JC444</strain>
    </source>
</reference>
<keyword evidence="6 9" id="KW-0249">Electron transport</keyword>
<dbReference type="InterPro" id="IPR050157">
    <property type="entry name" value="PSI_iron-sulfur_center"/>
</dbReference>
<dbReference type="PRINTS" id="PR00354">
    <property type="entry name" value="7FE8SFRDOXIN"/>
</dbReference>
<dbReference type="Gene3D" id="3.30.70.20">
    <property type="match status" value="1"/>
</dbReference>
<comment type="caution">
    <text evidence="11">The sequence shown here is derived from an EMBL/GenBank/DDBJ whole genome shotgun (WGS) entry which is preliminary data.</text>
</comment>
<evidence type="ECO:0000256" key="6">
    <source>
        <dbReference type="ARBA" id="ARBA00022982"/>
    </source>
</evidence>
<dbReference type="SUPFAM" id="SSF54862">
    <property type="entry name" value="4Fe-4S ferredoxins"/>
    <property type="match status" value="1"/>
</dbReference>
<dbReference type="PROSITE" id="PS00198">
    <property type="entry name" value="4FE4S_FER_1"/>
    <property type="match status" value="1"/>
</dbReference>
<proteinExistence type="predicted"/>
<evidence type="ECO:0000256" key="3">
    <source>
        <dbReference type="ARBA" id="ARBA00022448"/>
    </source>
</evidence>
<dbReference type="InterPro" id="IPR000813">
    <property type="entry name" value="7Fe_ferredoxin"/>
</dbReference>
<accession>A0A1Y1RXL2</accession>
<evidence type="ECO:0000256" key="4">
    <source>
        <dbReference type="ARBA" id="ARBA00022485"/>
    </source>
</evidence>
<keyword evidence="7 9" id="KW-0408">Iron</keyword>
<evidence type="ECO:0000313" key="11">
    <source>
        <dbReference type="EMBL" id="ORC35122.1"/>
    </source>
</evidence>
<dbReference type="OrthoDB" id="9803397at2"/>
<protein>
    <recommendedName>
        <fullName evidence="9">Ferredoxin</fullName>
    </recommendedName>
</protein>
<dbReference type="PANTHER" id="PTHR24960:SF79">
    <property type="entry name" value="PHOTOSYSTEM I IRON-SULFUR CENTER"/>
    <property type="match status" value="1"/>
</dbReference>
<evidence type="ECO:0000256" key="5">
    <source>
        <dbReference type="ARBA" id="ARBA00022723"/>
    </source>
</evidence>
<keyword evidence="8 9" id="KW-0411">Iron-sulfur</keyword>
<dbReference type="RefSeq" id="WP_083050604.1">
    <property type="nucleotide sequence ID" value="NZ_CAXXQO010000003.1"/>
</dbReference>
<sequence length="56" mass="5903">MAHKITDECTNCGACESECPVEAISEKNDARWIDPDLCTDCGACVEVCPVDAIVAG</sequence>
<dbReference type="GO" id="GO:0005737">
    <property type="term" value="C:cytoplasm"/>
    <property type="evidence" value="ECO:0007669"/>
    <property type="project" value="TreeGrafter"/>
</dbReference>
<dbReference type="GO" id="GO:0051539">
    <property type="term" value="F:4 iron, 4 sulfur cluster binding"/>
    <property type="evidence" value="ECO:0007669"/>
    <property type="project" value="UniProtKB-UniRule"/>
</dbReference>
<feature type="domain" description="4Fe-4S ferredoxin-type" evidence="10">
    <location>
        <begin position="29"/>
        <end position="56"/>
    </location>
</feature>
<comment type="function">
    <text evidence="2 9">Ferredoxins are iron-sulfur proteins that transfer electrons in a wide variety of metabolic reactions.</text>
</comment>
<keyword evidence="4 9" id="KW-0004">4Fe-4S</keyword>
<dbReference type="Pfam" id="PF13187">
    <property type="entry name" value="Fer4_9"/>
    <property type="match status" value="1"/>
</dbReference>
<dbReference type="Proteomes" id="UP000192343">
    <property type="component" value="Unassembled WGS sequence"/>
</dbReference>
<dbReference type="GO" id="GO:0009055">
    <property type="term" value="F:electron transfer activity"/>
    <property type="evidence" value="ECO:0007669"/>
    <property type="project" value="UniProtKB-UniRule"/>
</dbReference>
<dbReference type="EMBL" id="MWQY01000010">
    <property type="protein sequence ID" value="ORC35122.1"/>
    <property type="molecule type" value="Genomic_DNA"/>
</dbReference>
<dbReference type="GO" id="GO:0046872">
    <property type="term" value="F:metal ion binding"/>
    <property type="evidence" value="ECO:0007669"/>
    <property type="project" value="UniProtKB-UniRule"/>
</dbReference>
<organism evidence="11 12">
    <name type="scientific">Marispirochaeta aestuarii</name>
    <dbReference type="NCBI Taxonomy" id="1963862"/>
    <lineage>
        <taxon>Bacteria</taxon>
        <taxon>Pseudomonadati</taxon>
        <taxon>Spirochaetota</taxon>
        <taxon>Spirochaetia</taxon>
        <taxon>Spirochaetales</taxon>
        <taxon>Spirochaetaceae</taxon>
        <taxon>Marispirochaeta</taxon>
    </lineage>
</organism>
<evidence type="ECO:0000259" key="10">
    <source>
        <dbReference type="PROSITE" id="PS51379"/>
    </source>
</evidence>
<comment type="cofactor">
    <cofactor evidence="1 9">
        <name>[4Fe-4S] cluster</name>
        <dbReference type="ChEBI" id="CHEBI:49883"/>
    </cofactor>
</comment>
<dbReference type="InterPro" id="IPR017900">
    <property type="entry name" value="4Fe4S_Fe_S_CS"/>
</dbReference>